<evidence type="ECO:0000259" key="2">
    <source>
        <dbReference type="Pfam" id="PF00135"/>
    </source>
</evidence>
<dbReference type="SUPFAM" id="SSF53474">
    <property type="entry name" value="alpha/beta-Hydrolases"/>
    <property type="match status" value="1"/>
</dbReference>
<dbReference type="PANTHER" id="PTHR45570:SF1">
    <property type="entry name" value="CARBOXYLIC ESTER HYDROLASE"/>
    <property type="match status" value="1"/>
</dbReference>
<gene>
    <name evidence="3" type="ORF">B0H15DRAFT_363544</name>
</gene>
<proteinExistence type="predicted"/>
<protein>
    <submittedName>
        <fullName evidence="3">Alpha/beta-hydrolase</fullName>
    </submittedName>
</protein>
<dbReference type="InterPro" id="IPR002018">
    <property type="entry name" value="CarbesteraseB"/>
</dbReference>
<dbReference type="EMBL" id="JARJCN010000033">
    <property type="protein sequence ID" value="KAJ7085678.1"/>
    <property type="molecule type" value="Genomic_DNA"/>
</dbReference>
<keyword evidence="1" id="KW-0732">Signal</keyword>
<name>A0AAD6U2N0_9AGAR</name>
<accession>A0AAD6U2N0</accession>
<dbReference type="InterPro" id="IPR029058">
    <property type="entry name" value="AB_hydrolase_fold"/>
</dbReference>
<dbReference type="AlphaFoldDB" id="A0AAD6U2N0"/>
<feature type="domain" description="Carboxylesterase type B" evidence="2">
    <location>
        <begin position="73"/>
        <end position="529"/>
    </location>
</feature>
<reference evidence="3" key="1">
    <citation type="submission" date="2023-03" db="EMBL/GenBank/DDBJ databases">
        <title>Massive genome expansion in bonnet fungi (Mycena s.s.) driven by repeated elements and novel gene families across ecological guilds.</title>
        <authorList>
            <consortium name="Lawrence Berkeley National Laboratory"/>
            <person name="Harder C.B."/>
            <person name="Miyauchi S."/>
            <person name="Viragh M."/>
            <person name="Kuo A."/>
            <person name="Thoen E."/>
            <person name="Andreopoulos B."/>
            <person name="Lu D."/>
            <person name="Skrede I."/>
            <person name="Drula E."/>
            <person name="Henrissat B."/>
            <person name="Morin E."/>
            <person name="Kohler A."/>
            <person name="Barry K."/>
            <person name="LaButti K."/>
            <person name="Morin E."/>
            <person name="Salamov A."/>
            <person name="Lipzen A."/>
            <person name="Mereny Z."/>
            <person name="Hegedus B."/>
            <person name="Baldrian P."/>
            <person name="Stursova M."/>
            <person name="Weitz H."/>
            <person name="Taylor A."/>
            <person name="Grigoriev I.V."/>
            <person name="Nagy L.G."/>
            <person name="Martin F."/>
            <person name="Kauserud H."/>
        </authorList>
    </citation>
    <scope>NUCLEOTIDE SEQUENCE</scope>
    <source>
        <strain evidence="3">CBHHK173m</strain>
    </source>
</reference>
<feature type="chain" id="PRO_5042010338" evidence="1">
    <location>
        <begin position="21"/>
        <end position="564"/>
    </location>
</feature>
<dbReference type="PANTHER" id="PTHR45570">
    <property type="entry name" value="CARBOXYLIC ESTER HYDROLASE"/>
    <property type="match status" value="1"/>
</dbReference>
<organism evidence="3 4">
    <name type="scientific">Mycena belliarum</name>
    <dbReference type="NCBI Taxonomy" id="1033014"/>
    <lineage>
        <taxon>Eukaryota</taxon>
        <taxon>Fungi</taxon>
        <taxon>Dikarya</taxon>
        <taxon>Basidiomycota</taxon>
        <taxon>Agaricomycotina</taxon>
        <taxon>Agaricomycetes</taxon>
        <taxon>Agaricomycetidae</taxon>
        <taxon>Agaricales</taxon>
        <taxon>Marasmiineae</taxon>
        <taxon>Mycenaceae</taxon>
        <taxon>Mycena</taxon>
    </lineage>
</organism>
<dbReference type="Proteomes" id="UP001222325">
    <property type="component" value="Unassembled WGS sequence"/>
</dbReference>
<dbReference type="Pfam" id="PF00135">
    <property type="entry name" value="COesterase"/>
    <property type="match status" value="1"/>
</dbReference>
<comment type="caution">
    <text evidence="3">The sequence shown here is derived from an EMBL/GenBank/DDBJ whole genome shotgun (WGS) entry which is preliminary data.</text>
</comment>
<dbReference type="Gene3D" id="3.40.50.1820">
    <property type="entry name" value="alpha/beta hydrolase"/>
    <property type="match status" value="1"/>
</dbReference>
<feature type="signal peptide" evidence="1">
    <location>
        <begin position="1"/>
        <end position="20"/>
    </location>
</feature>
<evidence type="ECO:0000313" key="3">
    <source>
        <dbReference type="EMBL" id="KAJ7085678.1"/>
    </source>
</evidence>
<keyword evidence="4" id="KW-1185">Reference proteome</keyword>
<sequence>MVAFVLPLVLAAAFPLSSSAVPLQGFTTTASFKGVPVFPPINYGLMCRLPIPGVKQLCAIGSSSGAQVRTPLGTANGVLDTAGANRFAVKYASAGRWAESTVVTQWALPNGGTNASALPLACPQPLADPSGYAEDCLSMILYVPTNCKAMGGVPTLLWIHGGSFISGSATAPGLSGSKLAIATNSIVAVMQYRLGALGFMAPDGKTNLAVKDTINAMKFLAKVVPSFGGNGKITVAGQSSGAGMIRALLAAPSASSLFQSAILQSDPINYGFLNASTQVKLQSTFNGLTGCAATNTACQKSLSLDAIIDAQVTLGNQATSIDASTGSAEPVRPVRDGTLINTPLDLTAPFPAVDKPILLSNVKNEAGPTIYGIFKSSITREYFAPVCDQSLGPERTAIVQASPFYNLSASSDTRIPLETLGTDYMWRCPTWSLARSWAGRGGKAFVGLYVTGATYPANSGTAFCLQSGSVCHQDDIEIVFGTVPSPTAAQAALTIEMQARYKAFLTTGSPNAPGLSVWSAATTSSVHAHQLGGTPSPSGEVPVGACDPSFWGQGVLYDYQVFGI</sequence>
<evidence type="ECO:0000313" key="4">
    <source>
        <dbReference type="Proteomes" id="UP001222325"/>
    </source>
</evidence>
<evidence type="ECO:0000256" key="1">
    <source>
        <dbReference type="SAM" id="SignalP"/>
    </source>
</evidence>